<dbReference type="EMBL" id="KN833754">
    <property type="protein sequence ID" value="KIK21214.1"/>
    <property type="molecule type" value="Genomic_DNA"/>
</dbReference>
<dbReference type="HOGENOM" id="CLU_2484194_0_0_1"/>
<reference evidence="3" key="2">
    <citation type="submission" date="2015-01" db="EMBL/GenBank/DDBJ databases">
        <title>Evolutionary Origins and Diversification of the Mycorrhizal Mutualists.</title>
        <authorList>
            <consortium name="DOE Joint Genome Institute"/>
            <consortium name="Mycorrhizal Genomics Consortium"/>
            <person name="Kohler A."/>
            <person name="Kuo A."/>
            <person name="Nagy L.G."/>
            <person name="Floudas D."/>
            <person name="Copeland A."/>
            <person name="Barry K.W."/>
            <person name="Cichocki N."/>
            <person name="Veneault-Fourrey C."/>
            <person name="LaButti K."/>
            <person name="Lindquist E.A."/>
            <person name="Lipzen A."/>
            <person name="Lundell T."/>
            <person name="Morin E."/>
            <person name="Murat C."/>
            <person name="Riley R."/>
            <person name="Ohm R."/>
            <person name="Sun H."/>
            <person name="Tunlid A."/>
            <person name="Henrissat B."/>
            <person name="Grigoriev I.V."/>
            <person name="Hibbett D.S."/>
            <person name="Martin F."/>
        </authorList>
    </citation>
    <scope>NUCLEOTIDE SEQUENCE [LARGE SCALE GENOMIC DNA]</scope>
    <source>
        <strain evidence="3">441</strain>
    </source>
</reference>
<gene>
    <name evidence="2" type="ORF">PISMIDRAFT_563292</name>
</gene>
<dbReference type="AlphaFoldDB" id="A0A0C9Z4V1"/>
<evidence type="ECO:0000313" key="2">
    <source>
        <dbReference type="EMBL" id="KIK21214.1"/>
    </source>
</evidence>
<evidence type="ECO:0000313" key="3">
    <source>
        <dbReference type="Proteomes" id="UP000054018"/>
    </source>
</evidence>
<feature type="compositionally biased region" description="Polar residues" evidence="1">
    <location>
        <begin position="36"/>
        <end position="52"/>
    </location>
</feature>
<keyword evidence="3" id="KW-1185">Reference proteome</keyword>
<accession>A0A0C9Z4V1</accession>
<protein>
    <submittedName>
        <fullName evidence="2">Uncharacterized protein</fullName>
    </submittedName>
</protein>
<name>A0A0C9Z4V1_9AGAM</name>
<reference evidence="2 3" key="1">
    <citation type="submission" date="2014-04" db="EMBL/GenBank/DDBJ databases">
        <authorList>
            <consortium name="DOE Joint Genome Institute"/>
            <person name="Kuo A."/>
            <person name="Kohler A."/>
            <person name="Costa M.D."/>
            <person name="Nagy L.G."/>
            <person name="Floudas D."/>
            <person name="Copeland A."/>
            <person name="Barry K.W."/>
            <person name="Cichocki N."/>
            <person name="Veneault-Fourrey C."/>
            <person name="LaButti K."/>
            <person name="Lindquist E.A."/>
            <person name="Lipzen A."/>
            <person name="Lundell T."/>
            <person name="Morin E."/>
            <person name="Murat C."/>
            <person name="Sun H."/>
            <person name="Tunlid A."/>
            <person name="Henrissat B."/>
            <person name="Grigoriev I.V."/>
            <person name="Hibbett D.S."/>
            <person name="Martin F."/>
            <person name="Nordberg H.P."/>
            <person name="Cantor M.N."/>
            <person name="Hua S.X."/>
        </authorList>
    </citation>
    <scope>NUCLEOTIDE SEQUENCE [LARGE SCALE GENOMIC DNA]</scope>
    <source>
        <strain evidence="2 3">441</strain>
    </source>
</reference>
<proteinExistence type="predicted"/>
<dbReference type="Proteomes" id="UP000054018">
    <property type="component" value="Unassembled WGS sequence"/>
</dbReference>
<organism evidence="2 3">
    <name type="scientific">Pisolithus microcarpus 441</name>
    <dbReference type="NCBI Taxonomy" id="765257"/>
    <lineage>
        <taxon>Eukaryota</taxon>
        <taxon>Fungi</taxon>
        <taxon>Dikarya</taxon>
        <taxon>Basidiomycota</taxon>
        <taxon>Agaricomycotina</taxon>
        <taxon>Agaricomycetes</taxon>
        <taxon>Agaricomycetidae</taxon>
        <taxon>Boletales</taxon>
        <taxon>Sclerodermatineae</taxon>
        <taxon>Pisolithaceae</taxon>
        <taxon>Pisolithus</taxon>
    </lineage>
</organism>
<feature type="region of interest" description="Disordered" evidence="1">
    <location>
        <begin position="19"/>
        <end position="60"/>
    </location>
</feature>
<evidence type="ECO:0000256" key="1">
    <source>
        <dbReference type="SAM" id="MobiDB-lite"/>
    </source>
</evidence>
<sequence length="87" mass="9366">MVFGPPAPNALAETELQIANTRSATSVRRPRAPEGSQANTPSITLHDTQSRTPKPIIDNPPSDLQYLMGCPICIRSGYFPLSATSSR</sequence>